<dbReference type="EMBL" id="SJPX01000006">
    <property type="protein sequence ID" value="TWU46538.1"/>
    <property type="molecule type" value="Genomic_DNA"/>
</dbReference>
<name>A0A5C6ECB8_9BACT</name>
<sequence>MSQQRKTADSEIETLERSPSILDRTAETKQAKSIQNATQVGEVLDRVRYEADEHPAAMTGLVFVSGFALGVLATLAFCQSRPQPTGYQSYLPRNWRN</sequence>
<dbReference type="AlphaFoldDB" id="A0A5C6ECB8"/>
<feature type="region of interest" description="Disordered" evidence="1">
    <location>
        <begin position="1"/>
        <end position="35"/>
    </location>
</feature>
<evidence type="ECO:0000313" key="4">
    <source>
        <dbReference type="Proteomes" id="UP000317977"/>
    </source>
</evidence>
<organism evidence="3 4">
    <name type="scientific">Rubripirellula reticaptiva</name>
    <dbReference type="NCBI Taxonomy" id="2528013"/>
    <lineage>
        <taxon>Bacteria</taxon>
        <taxon>Pseudomonadati</taxon>
        <taxon>Planctomycetota</taxon>
        <taxon>Planctomycetia</taxon>
        <taxon>Pirellulales</taxon>
        <taxon>Pirellulaceae</taxon>
        <taxon>Rubripirellula</taxon>
    </lineage>
</organism>
<gene>
    <name evidence="3" type="ORF">Poly59_55110</name>
</gene>
<evidence type="ECO:0000256" key="2">
    <source>
        <dbReference type="SAM" id="Phobius"/>
    </source>
</evidence>
<keyword evidence="2" id="KW-0812">Transmembrane</keyword>
<proteinExistence type="predicted"/>
<evidence type="ECO:0000313" key="3">
    <source>
        <dbReference type="EMBL" id="TWU46538.1"/>
    </source>
</evidence>
<dbReference type="RefSeq" id="WP_146537057.1">
    <property type="nucleotide sequence ID" value="NZ_SJPX01000006.1"/>
</dbReference>
<comment type="caution">
    <text evidence="3">The sequence shown here is derived from an EMBL/GenBank/DDBJ whole genome shotgun (WGS) entry which is preliminary data.</text>
</comment>
<keyword evidence="2" id="KW-0472">Membrane</keyword>
<protein>
    <submittedName>
        <fullName evidence="3">Uncharacterized protein</fullName>
    </submittedName>
</protein>
<feature type="transmembrane region" description="Helical" evidence="2">
    <location>
        <begin position="56"/>
        <end position="78"/>
    </location>
</feature>
<reference evidence="3 4" key="1">
    <citation type="submission" date="2019-02" db="EMBL/GenBank/DDBJ databases">
        <title>Deep-cultivation of Planctomycetes and their phenomic and genomic characterization uncovers novel biology.</title>
        <authorList>
            <person name="Wiegand S."/>
            <person name="Jogler M."/>
            <person name="Boedeker C."/>
            <person name="Pinto D."/>
            <person name="Vollmers J."/>
            <person name="Rivas-Marin E."/>
            <person name="Kohn T."/>
            <person name="Peeters S.H."/>
            <person name="Heuer A."/>
            <person name="Rast P."/>
            <person name="Oberbeckmann S."/>
            <person name="Bunk B."/>
            <person name="Jeske O."/>
            <person name="Meyerdierks A."/>
            <person name="Storesund J.E."/>
            <person name="Kallscheuer N."/>
            <person name="Luecker S."/>
            <person name="Lage O.M."/>
            <person name="Pohl T."/>
            <person name="Merkel B.J."/>
            <person name="Hornburger P."/>
            <person name="Mueller R.-W."/>
            <person name="Bruemmer F."/>
            <person name="Labrenz M."/>
            <person name="Spormann A.M."/>
            <person name="Op Den Camp H."/>
            <person name="Overmann J."/>
            <person name="Amann R."/>
            <person name="Jetten M.S.M."/>
            <person name="Mascher T."/>
            <person name="Medema M.H."/>
            <person name="Devos D.P."/>
            <person name="Kaster A.-K."/>
            <person name="Ovreas L."/>
            <person name="Rohde M."/>
            <person name="Galperin M.Y."/>
            <person name="Jogler C."/>
        </authorList>
    </citation>
    <scope>NUCLEOTIDE SEQUENCE [LARGE SCALE GENOMIC DNA]</scope>
    <source>
        <strain evidence="3 4">Poly59</strain>
    </source>
</reference>
<dbReference type="OrthoDB" id="287862at2"/>
<keyword evidence="2" id="KW-1133">Transmembrane helix</keyword>
<evidence type="ECO:0000256" key="1">
    <source>
        <dbReference type="SAM" id="MobiDB-lite"/>
    </source>
</evidence>
<keyword evidence="4" id="KW-1185">Reference proteome</keyword>
<dbReference type="Proteomes" id="UP000317977">
    <property type="component" value="Unassembled WGS sequence"/>
</dbReference>
<accession>A0A5C6ECB8</accession>